<evidence type="ECO:0000313" key="6">
    <source>
        <dbReference type="Proteomes" id="UP000320776"/>
    </source>
</evidence>
<feature type="domain" description="Fumarate reductase/succinate dehydrogenase flavoprotein-like C-terminal" evidence="4">
    <location>
        <begin position="449"/>
        <end position="531"/>
    </location>
</feature>
<gene>
    <name evidence="5" type="primary">frdA</name>
    <name evidence="5" type="ORF">SPTER_31980</name>
</gene>
<dbReference type="PANTHER" id="PTHR11632:SF73">
    <property type="entry name" value="BLR3196 PROTEIN"/>
    <property type="match status" value="1"/>
</dbReference>
<accession>A0A517DWQ0</accession>
<dbReference type="PRINTS" id="PR00411">
    <property type="entry name" value="PNDRDTASEI"/>
</dbReference>
<dbReference type="Pfam" id="PF02910">
    <property type="entry name" value="Succ_DH_flav_C"/>
    <property type="match status" value="1"/>
</dbReference>
<evidence type="ECO:0000313" key="5">
    <source>
        <dbReference type="EMBL" id="QDR81785.1"/>
    </source>
</evidence>
<dbReference type="PRINTS" id="PR00368">
    <property type="entry name" value="FADPNR"/>
</dbReference>
<dbReference type="PANTHER" id="PTHR11632">
    <property type="entry name" value="SUCCINATE DEHYDROGENASE 2 FLAVOPROTEIN SUBUNIT"/>
    <property type="match status" value="1"/>
</dbReference>
<dbReference type="InterPro" id="IPR030664">
    <property type="entry name" value="SdhA/FrdA/AprA"/>
</dbReference>
<dbReference type="GO" id="GO:0050660">
    <property type="term" value="F:flavin adenine dinucleotide binding"/>
    <property type="evidence" value="ECO:0007669"/>
    <property type="project" value="TreeGrafter"/>
</dbReference>
<dbReference type="SUPFAM" id="SSF46977">
    <property type="entry name" value="Succinate dehydrogenase/fumarate reductase flavoprotein C-terminal domain"/>
    <property type="match status" value="1"/>
</dbReference>
<dbReference type="AlphaFoldDB" id="A0A517DWQ0"/>
<sequence>MIKIKQEAIESDVLVVGGGIAGLMAAIAAADSGAQVVLADKGDTRRSGSGATGNDHFTCYIPEYHQCTVEEYLVEHNMSLVGGNADPKIQAIFAARSFEVVKDWHTWGIDMQPHGEWEFNGHAYPGRRRIFLKYNGYNQKQVLTDEARKRGVRIVNKTPVIEFITDSSHKIIGAVGLDIAAAEPSLVLFRTKTIIAATGNTSRLYPSITPTKLFNTAHCPANAGGGRAAAYRAGARLINLEIPNTHAGPKYFERCGKATWIGILNDPEGKPVGPFVTKPTRELGDITADVWHSVFTDKMQNGTGPVYMDCSETSPADLEYMRWGLECEGDTSLLDAMEHEGIDLTRHKVEFTRYEPILIGRGIEIDEQAATNVSGLYAAGDEVGNFRADISGAAVMGRIAGENAARYAQDSTLTNDNLVDHCTVVEKTAFCNVLLSRADGEPWQDLNAAIQQIMNDYAGVTFVRSENLLTTALLYLDQLEQKAKAAIGVQTAHELMRALECFDLLQIGRLLCITARERKETRGLHKRSDYTFTNPLLNGKFLTIAEAAGETRLHWREQIK</sequence>
<dbReference type="InterPro" id="IPR037099">
    <property type="entry name" value="Fum_R/Succ_DH_flav-like_C_sf"/>
</dbReference>
<evidence type="ECO:0000259" key="3">
    <source>
        <dbReference type="Pfam" id="PF00890"/>
    </source>
</evidence>
<dbReference type="GO" id="GO:0009061">
    <property type="term" value="P:anaerobic respiration"/>
    <property type="evidence" value="ECO:0007669"/>
    <property type="project" value="TreeGrafter"/>
</dbReference>
<protein>
    <submittedName>
        <fullName evidence="5">Fumarate reductase flavoprotein subunit</fullName>
        <ecNumber evidence="5">1.3.5.4</ecNumber>
    </submittedName>
</protein>
<dbReference type="Gene3D" id="3.50.50.60">
    <property type="entry name" value="FAD/NAD(P)-binding domain"/>
    <property type="match status" value="2"/>
</dbReference>
<dbReference type="Pfam" id="PF00890">
    <property type="entry name" value="FAD_binding_2"/>
    <property type="match status" value="1"/>
</dbReference>
<dbReference type="OrthoDB" id="9806724at2"/>
<dbReference type="GO" id="GO:0000104">
    <property type="term" value="F:succinate dehydrogenase activity"/>
    <property type="evidence" value="ECO:0007669"/>
    <property type="project" value="TreeGrafter"/>
</dbReference>
<dbReference type="Proteomes" id="UP000320776">
    <property type="component" value="Chromosome"/>
</dbReference>
<dbReference type="EC" id="1.3.5.4" evidence="5"/>
<dbReference type="InterPro" id="IPR015939">
    <property type="entry name" value="Fum_Rdtase/Succ_DH_flav-like_C"/>
</dbReference>
<dbReference type="InterPro" id="IPR036188">
    <property type="entry name" value="FAD/NAD-bd_sf"/>
</dbReference>
<reference evidence="5 6" key="1">
    <citation type="submission" date="2019-02" db="EMBL/GenBank/DDBJ databases">
        <title>Closed genome of Sporomusa termitida DSM 4440.</title>
        <authorList>
            <person name="Poehlein A."/>
            <person name="Daniel R."/>
        </authorList>
    </citation>
    <scope>NUCLEOTIDE SEQUENCE [LARGE SCALE GENOMIC DNA]</scope>
    <source>
        <strain evidence="5 6">DSM 4440</strain>
    </source>
</reference>
<dbReference type="GO" id="GO:0005886">
    <property type="term" value="C:plasma membrane"/>
    <property type="evidence" value="ECO:0007669"/>
    <property type="project" value="TreeGrafter"/>
</dbReference>
<dbReference type="PIRSF" id="PIRSF000171">
    <property type="entry name" value="SDHA_APRA_LASPO"/>
    <property type="match status" value="1"/>
</dbReference>
<dbReference type="KEGG" id="sted:SPTER_31980"/>
<dbReference type="GO" id="GO:0009055">
    <property type="term" value="F:electron transfer activity"/>
    <property type="evidence" value="ECO:0007669"/>
    <property type="project" value="TreeGrafter"/>
</dbReference>
<keyword evidence="6" id="KW-1185">Reference proteome</keyword>
<organism evidence="5 6">
    <name type="scientific">Sporomusa termitida</name>
    <dbReference type="NCBI Taxonomy" id="2377"/>
    <lineage>
        <taxon>Bacteria</taxon>
        <taxon>Bacillati</taxon>
        <taxon>Bacillota</taxon>
        <taxon>Negativicutes</taxon>
        <taxon>Selenomonadales</taxon>
        <taxon>Sporomusaceae</taxon>
        <taxon>Sporomusa</taxon>
    </lineage>
</organism>
<evidence type="ECO:0000256" key="1">
    <source>
        <dbReference type="ARBA" id="ARBA00022630"/>
    </source>
</evidence>
<proteinExistence type="predicted"/>
<dbReference type="RefSeq" id="WP_144351238.1">
    <property type="nucleotide sequence ID" value="NZ_CP036259.1"/>
</dbReference>
<dbReference type="SUPFAM" id="SSF51905">
    <property type="entry name" value="FAD/NAD(P)-binding domain"/>
    <property type="match status" value="1"/>
</dbReference>
<keyword evidence="1" id="KW-0285">Flavoprotein</keyword>
<keyword evidence="2 5" id="KW-0560">Oxidoreductase</keyword>
<dbReference type="Gene3D" id="1.20.58.100">
    <property type="entry name" value="Fumarate reductase/succinate dehydrogenase flavoprotein-like, C-terminal domain"/>
    <property type="match status" value="1"/>
</dbReference>
<dbReference type="InterPro" id="IPR003953">
    <property type="entry name" value="FAD-dep_OxRdtase_2_FAD-bd"/>
</dbReference>
<evidence type="ECO:0000256" key="2">
    <source>
        <dbReference type="ARBA" id="ARBA00023002"/>
    </source>
</evidence>
<dbReference type="EMBL" id="CP036259">
    <property type="protein sequence ID" value="QDR81785.1"/>
    <property type="molecule type" value="Genomic_DNA"/>
</dbReference>
<name>A0A517DWQ0_9FIRM</name>
<feature type="domain" description="FAD-dependent oxidoreductase 2 FAD-binding" evidence="3">
    <location>
        <begin position="12"/>
        <end position="383"/>
    </location>
</feature>
<evidence type="ECO:0000259" key="4">
    <source>
        <dbReference type="Pfam" id="PF02910"/>
    </source>
</evidence>